<dbReference type="eggNOG" id="COG0833">
    <property type="taxonomic scope" value="Bacteria"/>
</dbReference>
<dbReference type="EMBL" id="ACBZ01000038">
    <property type="protein sequence ID" value="EEG50200.1"/>
    <property type="molecule type" value="Genomic_DNA"/>
</dbReference>
<dbReference type="InterPro" id="IPR004841">
    <property type="entry name" value="AA-permease/SLC12A_dom"/>
</dbReference>
<gene>
    <name evidence="7" type="ORF">RUMHYD_00907</name>
</gene>
<feature type="transmembrane region" description="Helical" evidence="5">
    <location>
        <begin position="188"/>
        <end position="209"/>
    </location>
</feature>
<dbReference type="Pfam" id="PF00324">
    <property type="entry name" value="AA_permease"/>
    <property type="match status" value="1"/>
</dbReference>
<comment type="caution">
    <text evidence="7">The sequence shown here is derived from an EMBL/GenBank/DDBJ whole genome shotgun (WGS) entry which is preliminary data.</text>
</comment>
<feature type="transmembrane region" description="Helical" evidence="5">
    <location>
        <begin position="118"/>
        <end position="138"/>
    </location>
</feature>
<dbReference type="PANTHER" id="PTHR42770:SF7">
    <property type="entry name" value="MEMBRANE PROTEIN"/>
    <property type="match status" value="1"/>
</dbReference>
<evidence type="ECO:0000256" key="3">
    <source>
        <dbReference type="ARBA" id="ARBA00022989"/>
    </source>
</evidence>
<dbReference type="Gene3D" id="1.20.1740.10">
    <property type="entry name" value="Amino acid/polyamine transporter I"/>
    <property type="match status" value="1"/>
</dbReference>
<keyword evidence="4 5" id="KW-0472">Membrane</keyword>
<protein>
    <recommendedName>
        <fullName evidence="6">Amino acid permease/ SLC12A domain-containing protein</fullName>
    </recommendedName>
</protein>
<reference evidence="7 8" key="1">
    <citation type="submission" date="2009-01" db="EMBL/GenBank/DDBJ databases">
        <authorList>
            <person name="Fulton L."/>
            <person name="Clifton S."/>
            <person name="Fulton B."/>
            <person name="Xu J."/>
            <person name="Minx P."/>
            <person name="Pepin K.H."/>
            <person name="Johnson M."/>
            <person name="Bhonagiri V."/>
            <person name="Nash W.E."/>
            <person name="Mardis E.R."/>
            <person name="Wilson R.K."/>
        </authorList>
    </citation>
    <scope>NUCLEOTIDE SEQUENCE [LARGE SCALE GENOMIC DNA]</scope>
    <source>
        <strain evidence="8">DSM 10507 / JCM 14656 / S5a33</strain>
    </source>
</reference>
<feature type="transmembrane region" description="Helical" evidence="5">
    <location>
        <begin position="82"/>
        <end position="106"/>
    </location>
</feature>
<feature type="transmembrane region" description="Helical" evidence="5">
    <location>
        <begin position="404"/>
        <end position="424"/>
    </location>
</feature>
<dbReference type="Proteomes" id="UP000003100">
    <property type="component" value="Unassembled WGS sequence"/>
</dbReference>
<keyword evidence="8" id="KW-1185">Reference proteome</keyword>
<evidence type="ECO:0000256" key="5">
    <source>
        <dbReference type="SAM" id="Phobius"/>
    </source>
</evidence>
<feature type="transmembrane region" description="Helical" evidence="5">
    <location>
        <begin position="221"/>
        <end position="245"/>
    </location>
</feature>
<feature type="transmembrane region" description="Helical" evidence="5">
    <location>
        <begin position="32"/>
        <end position="53"/>
    </location>
</feature>
<accession>C0CJ89</accession>
<dbReference type="InterPro" id="IPR050367">
    <property type="entry name" value="APC_superfamily"/>
</dbReference>
<dbReference type="HOGENOM" id="CLU_007946_15_12_9"/>
<dbReference type="PROSITE" id="PS51257">
    <property type="entry name" value="PROKAR_LIPOPROTEIN"/>
    <property type="match status" value="1"/>
</dbReference>
<feature type="transmembrane region" description="Helical" evidence="5">
    <location>
        <begin position="145"/>
        <end position="168"/>
    </location>
</feature>
<evidence type="ECO:0000313" key="7">
    <source>
        <dbReference type="EMBL" id="EEG50200.1"/>
    </source>
</evidence>
<keyword evidence="2 5" id="KW-0812">Transmembrane</keyword>
<evidence type="ECO:0000313" key="8">
    <source>
        <dbReference type="Proteomes" id="UP000003100"/>
    </source>
</evidence>
<reference evidence="7 8" key="2">
    <citation type="submission" date="2009-02" db="EMBL/GenBank/DDBJ databases">
        <title>Draft genome sequence of Blautia hydrogenotrophica DSM 10507 (Ruminococcus hydrogenotrophicus DSM 10507).</title>
        <authorList>
            <person name="Sudarsanam P."/>
            <person name="Ley R."/>
            <person name="Guruge J."/>
            <person name="Turnbaugh P.J."/>
            <person name="Mahowald M."/>
            <person name="Liep D."/>
            <person name="Gordon J."/>
        </authorList>
    </citation>
    <scope>NUCLEOTIDE SEQUENCE [LARGE SCALE GENOMIC DNA]</scope>
    <source>
        <strain evidence="8">DSM 10507 / JCM 14656 / S5a33</strain>
    </source>
</reference>
<feature type="domain" description="Amino acid permease/ SLC12A" evidence="6">
    <location>
        <begin position="12"/>
        <end position="422"/>
    </location>
</feature>
<dbReference type="PATRIC" id="fig|476272.21.peg.3916"/>
<feature type="transmembrane region" description="Helical" evidence="5">
    <location>
        <begin position="265"/>
        <end position="293"/>
    </location>
</feature>
<dbReference type="RefSeq" id="WP_005946500.1">
    <property type="nucleotide sequence ID" value="NZ_CP136423.1"/>
</dbReference>
<evidence type="ECO:0000256" key="4">
    <source>
        <dbReference type="ARBA" id="ARBA00023136"/>
    </source>
</evidence>
<sequence length="455" mass="48803">MKEKKKIGLTGCILMGIGCIVGSGIFGSLPEIISTTGGGIVYALILAAIVIILRSITRMYTIAALPTSASTFMHATKLMHPYVGALISVNAFLQPTMVALFGVLFATYFQELFPGCPLSSTTVSVCLLAAFAVLAWFGNKSTISVGNIIVIILLAAIAVYIVCGLPHLNPENISFMSVIKPGISVSAVSAAAGVLTSSLSGASSCAELADDVKNPGRNVPITLIVCPVLVCLTYILMAVVTLGVVPYANLESLAQVARHFLSPELMIFFIVGGPIAGIITSLIPVALACVAVFDFSSRNRIYPEVLSKKNKYGVPYWSLLIVSAISIGICATGATFGVVMTVFSLTNTIGELPNTISPIFAYKKYPKSCDNSSVRMSSKVATALSVITFLICIYLCVEMVKTLGIQEIALTAAVYLLGYVYFFVRVRYLRQKENYDLIGELKKPYERWMEREKSL</sequence>
<dbReference type="GeneID" id="86821386"/>
<proteinExistence type="predicted"/>
<keyword evidence="3 5" id="KW-1133">Transmembrane helix</keyword>
<evidence type="ECO:0000256" key="2">
    <source>
        <dbReference type="ARBA" id="ARBA00022692"/>
    </source>
</evidence>
<evidence type="ECO:0000256" key="1">
    <source>
        <dbReference type="ARBA" id="ARBA00004141"/>
    </source>
</evidence>
<dbReference type="AlphaFoldDB" id="C0CJ89"/>
<dbReference type="GO" id="GO:0016020">
    <property type="term" value="C:membrane"/>
    <property type="evidence" value="ECO:0007669"/>
    <property type="project" value="UniProtKB-SubCell"/>
</dbReference>
<feature type="transmembrane region" description="Helical" evidence="5">
    <location>
        <begin position="7"/>
        <end position="26"/>
    </location>
</feature>
<feature type="transmembrane region" description="Helical" evidence="5">
    <location>
        <begin position="314"/>
        <end position="343"/>
    </location>
</feature>
<organism evidence="7 8">
    <name type="scientific">Blautia hydrogenotrophica (strain DSM 10507 / JCM 14656 / S5a33)</name>
    <name type="common">Ruminococcus hydrogenotrophicus</name>
    <dbReference type="NCBI Taxonomy" id="476272"/>
    <lineage>
        <taxon>Bacteria</taxon>
        <taxon>Bacillati</taxon>
        <taxon>Bacillota</taxon>
        <taxon>Clostridia</taxon>
        <taxon>Lachnospirales</taxon>
        <taxon>Lachnospiraceae</taxon>
        <taxon>Blautia</taxon>
    </lineage>
</organism>
<dbReference type="PIRSF" id="PIRSF006060">
    <property type="entry name" value="AA_transporter"/>
    <property type="match status" value="1"/>
</dbReference>
<feature type="transmembrane region" description="Helical" evidence="5">
    <location>
        <begin position="380"/>
        <end position="397"/>
    </location>
</feature>
<comment type="subcellular location">
    <subcellularLocation>
        <location evidence="1">Membrane</location>
        <topology evidence="1">Multi-pass membrane protein</topology>
    </subcellularLocation>
</comment>
<dbReference type="PANTHER" id="PTHR42770">
    <property type="entry name" value="AMINO ACID TRANSPORTER-RELATED"/>
    <property type="match status" value="1"/>
</dbReference>
<dbReference type="GO" id="GO:0055085">
    <property type="term" value="P:transmembrane transport"/>
    <property type="evidence" value="ECO:0007669"/>
    <property type="project" value="InterPro"/>
</dbReference>
<evidence type="ECO:0000259" key="6">
    <source>
        <dbReference type="Pfam" id="PF00324"/>
    </source>
</evidence>
<name>C0CJ89_BLAHS</name>